<keyword evidence="1" id="KW-0812">Transmembrane</keyword>
<dbReference type="Proteomes" id="UP001550739">
    <property type="component" value="Unassembled WGS sequence"/>
</dbReference>
<feature type="transmembrane region" description="Helical" evidence="1">
    <location>
        <begin position="6"/>
        <end position="25"/>
    </location>
</feature>
<keyword evidence="3" id="KW-1185">Reference proteome</keyword>
<accession>A0ABV2ZPS2</accession>
<evidence type="ECO:0000256" key="1">
    <source>
        <dbReference type="SAM" id="Phobius"/>
    </source>
</evidence>
<name>A0ABV2ZPS2_9ACTN</name>
<proteinExistence type="predicted"/>
<comment type="caution">
    <text evidence="2">The sequence shown here is derived from an EMBL/GenBank/DDBJ whole genome shotgun (WGS) entry which is preliminary data.</text>
</comment>
<keyword evidence="1" id="KW-1133">Transmembrane helix</keyword>
<organism evidence="2 3">
    <name type="scientific">Streptomyces sp. 900129855</name>
    <dbReference type="NCBI Taxonomy" id="3155129"/>
    <lineage>
        <taxon>Bacteria</taxon>
        <taxon>Bacillati</taxon>
        <taxon>Actinomycetota</taxon>
        <taxon>Actinomycetes</taxon>
        <taxon>Kitasatosporales</taxon>
        <taxon>Streptomycetaceae</taxon>
        <taxon>Streptomyces</taxon>
    </lineage>
</organism>
<sequence>MQDLTVNLIASLLAFVVGWLGRALLQYQRTRKPAARVWRLDRRRRVVMVVAESASGTPGHPKISETDALAAMNLRQFLSQELRRHEVTTVRARAFVMASDAEENLVVIGGPARNTLWQVLADRLNAPYAFRQYPTEYRIASADGAEEYGASTLDGTTLVDHAIVVLARNPFAPGSRLVMIAGCALLATSGVTQLFARGAIRALARAYDTASPLALVVRVESVGGYVRRPEVVAAATFAQAPTGSSAPASAS</sequence>
<protein>
    <submittedName>
        <fullName evidence="2">Uncharacterized protein</fullName>
    </submittedName>
</protein>
<evidence type="ECO:0000313" key="2">
    <source>
        <dbReference type="EMBL" id="MEU3784544.1"/>
    </source>
</evidence>
<evidence type="ECO:0000313" key="3">
    <source>
        <dbReference type="Proteomes" id="UP001550739"/>
    </source>
</evidence>
<dbReference type="RefSeq" id="WP_334579295.1">
    <property type="nucleotide sequence ID" value="NZ_JBEZVE010000016.1"/>
</dbReference>
<keyword evidence="1" id="KW-0472">Membrane</keyword>
<gene>
    <name evidence="2" type="ORF">AB0E89_29015</name>
</gene>
<reference evidence="2 3" key="1">
    <citation type="submission" date="2024-06" db="EMBL/GenBank/DDBJ databases">
        <title>The Natural Products Discovery Center: Release of the First 8490 Sequenced Strains for Exploring Actinobacteria Biosynthetic Diversity.</title>
        <authorList>
            <person name="Kalkreuter E."/>
            <person name="Kautsar S.A."/>
            <person name="Yang D."/>
            <person name="Bader C.D."/>
            <person name="Teijaro C.N."/>
            <person name="Fluegel L."/>
            <person name="Davis C.M."/>
            <person name="Simpson J.R."/>
            <person name="Lauterbach L."/>
            <person name="Steele A.D."/>
            <person name="Gui C."/>
            <person name="Meng S."/>
            <person name="Li G."/>
            <person name="Viehrig K."/>
            <person name="Ye F."/>
            <person name="Su P."/>
            <person name="Kiefer A.F."/>
            <person name="Nichols A."/>
            <person name="Cepeda A.J."/>
            <person name="Yan W."/>
            <person name="Fan B."/>
            <person name="Jiang Y."/>
            <person name="Adhikari A."/>
            <person name="Zheng C.-J."/>
            <person name="Schuster L."/>
            <person name="Cowan T.M."/>
            <person name="Smanski M.J."/>
            <person name="Chevrette M.G."/>
            <person name="De Carvalho L.P.S."/>
            <person name="Shen B."/>
        </authorList>
    </citation>
    <scope>NUCLEOTIDE SEQUENCE [LARGE SCALE GENOMIC DNA]</scope>
    <source>
        <strain evidence="2 3">NPDC033843</strain>
    </source>
</reference>
<dbReference type="EMBL" id="JBEZVE010000016">
    <property type="protein sequence ID" value="MEU3784544.1"/>
    <property type="molecule type" value="Genomic_DNA"/>
</dbReference>